<dbReference type="HOGENOM" id="CLU_441213_0_0_2"/>
<dbReference type="InterPro" id="IPR019204">
    <property type="entry name" value="DUF2070_membrane"/>
</dbReference>
<reference evidence="4" key="1">
    <citation type="journal article" date="2016" name="Stand. Genomic Sci.">
        <title>Complete genome sequence of Methanospirillum hungatei type strain JF1.</title>
        <authorList>
            <person name="Gunsalus R.P."/>
            <person name="Cook L.E."/>
            <person name="Crable B."/>
            <person name="Rohlin L."/>
            <person name="McDonald E."/>
            <person name="Mouttaki H."/>
            <person name="Sieber J.R."/>
            <person name="Poweleit N."/>
            <person name="Zhou H."/>
            <person name="Lapidus A.L."/>
            <person name="Daligault H.E."/>
            <person name="Land M."/>
            <person name="Gilna P."/>
            <person name="Ivanova N."/>
            <person name="Kyrpides N."/>
            <person name="Culley D.E."/>
            <person name="McInerney M.J."/>
        </authorList>
    </citation>
    <scope>NUCLEOTIDE SEQUENCE [LARGE SCALE GENOMIC DNA]</scope>
    <source>
        <strain evidence="4">ATCC 27890 / DSM 864 / NBRC 100397 / JF-1</strain>
    </source>
</reference>
<sequence length="580" mass="63646">MDTVPGSAVRMEKMSKYIFTAPRWPASLGILIILGLLLEILSRRLDPSYEWFGILGFIVPGVIAFLLTRPLIILLNRQMTWNRGALLAVSCTLFSCLITLIGLIFLKDLLDLCYAISLGFIFGVRLLVLVSIADYRTSRMIIPASIQSIAGWVCVLPILPDPFPVLTPVLMIFFGTGFAILIWLIDRPLYRAFHIRGLKFLNAFIAHLTDGDKGMEEFFRDIGQEAWIPQVSIFFRREGKKDLILTIPNVHPGPMGEIGGGNLPSILRKRFDEEMMVAHGCATHDYNLVSEGEIDKIVDAVNETKASLHWHESAGKPGRIQVGTVSLLYQRIGDALLMVSTRSPDKTEDIDFGIGHAIICEGHKITPHIGFIDAHNCLGDEIDVILPGTRTAHEYFTAATEAMNRWEVEPLYPLQAGYAHLPLPYTREEGIGDIGLQVLVTETGGMTAAYILIDGNNMAQGVREYIRDEVRALVDEAEVMTTDTHVVNTISGKNPVGLQISPDDLVTHVLEGVELALKDRSEAKAAGSSATCNGVIIFGSDSIAQLASIVNTILVYVVPISAGMLLLAVVLSVIAYMVIT</sequence>
<feature type="domain" description="DUF2070" evidence="2">
    <location>
        <begin position="11"/>
        <end position="572"/>
    </location>
</feature>
<evidence type="ECO:0000313" key="4">
    <source>
        <dbReference type="Proteomes" id="UP000001941"/>
    </source>
</evidence>
<evidence type="ECO:0000313" key="3">
    <source>
        <dbReference type="EMBL" id="ABD39854.1"/>
    </source>
</evidence>
<dbReference type="EnsemblBacteria" id="ABD39854">
    <property type="protein sequence ID" value="ABD39854"/>
    <property type="gene ID" value="Mhun_0076"/>
</dbReference>
<dbReference type="OrthoDB" id="8914at2157"/>
<keyword evidence="1" id="KW-1133">Transmembrane helix</keyword>
<feature type="transmembrane region" description="Helical" evidence="1">
    <location>
        <begin position="21"/>
        <end position="40"/>
    </location>
</feature>
<proteinExistence type="predicted"/>
<keyword evidence="1" id="KW-0472">Membrane</keyword>
<evidence type="ECO:0000256" key="1">
    <source>
        <dbReference type="SAM" id="Phobius"/>
    </source>
</evidence>
<dbReference type="AlphaFoldDB" id="Q2FQP0"/>
<feature type="transmembrane region" description="Helical" evidence="1">
    <location>
        <begin position="553"/>
        <end position="579"/>
    </location>
</feature>
<organism evidence="3 4">
    <name type="scientific">Methanospirillum hungatei JF-1 (strain ATCC 27890 / DSM 864 / NBRC 100397 / JF-1)</name>
    <dbReference type="NCBI Taxonomy" id="323259"/>
    <lineage>
        <taxon>Archaea</taxon>
        <taxon>Methanobacteriati</taxon>
        <taxon>Methanobacteriota</taxon>
        <taxon>Stenosarchaea group</taxon>
        <taxon>Methanomicrobia</taxon>
        <taxon>Methanomicrobiales</taxon>
        <taxon>Methanospirillaceae</taxon>
        <taxon>Methanospirillum</taxon>
    </lineage>
</organism>
<feature type="transmembrane region" description="Helical" evidence="1">
    <location>
        <begin position="84"/>
        <end position="106"/>
    </location>
</feature>
<dbReference type="RefSeq" id="WP_011447150.1">
    <property type="nucleotide sequence ID" value="NC_007796.1"/>
</dbReference>
<protein>
    <recommendedName>
        <fullName evidence="2">DUF2070 domain-containing protein</fullName>
    </recommendedName>
</protein>
<dbReference type="eggNOG" id="arCOG04351">
    <property type="taxonomic scope" value="Archaea"/>
</dbReference>
<evidence type="ECO:0000259" key="2">
    <source>
        <dbReference type="Pfam" id="PF09843"/>
    </source>
</evidence>
<dbReference type="Proteomes" id="UP000001941">
    <property type="component" value="Chromosome"/>
</dbReference>
<dbReference type="InParanoid" id="Q2FQP0"/>
<feature type="transmembrane region" description="Helical" evidence="1">
    <location>
        <begin position="165"/>
        <end position="185"/>
    </location>
</feature>
<feature type="transmembrane region" description="Helical" evidence="1">
    <location>
        <begin position="52"/>
        <end position="72"/>
    </location>
</feature>
<keyword evidence="4" id="KW-1185">Reference proteome</keyword>
<gene>
    <name evidence="3" type="ordered locus">Mhun_0076</name>
</gene>
<accession>Q2FQP0</accession>
<feature type="transmembrane region" description="Helical" evidence="1">
    <location>
        <begin position="140"/>
        <end position="159"/>
    </location>
</feature>
<dbReference type="EMBL" id="CP000254">
    <property type="protein sequence ID" value="ABD39854.1"/>
    <property type="molecule type" value="Genomic_DNA"/>
</dbReference>
<dbReference type="KEGG" id="mhu:Mhun_0076"/>
<name>Q2FQP0_METHJ</name>
<feature type="transmembrane region" description="Helical" evidence="1">
    <location>
        <begin position="112"/>
        <end position="133"/>
    </location>
</feature>
<keyword evidence="1" id="KW-0812">Transmembrane</keyword>
<dbReference type="STRING" id="323259.Mhun_0076"/>
<dbReference type="Pfam" id="PF09843">
    <property type="entry name" value="DUF2070"/>
    <property type="match status" value="1"/>
</dbReference>
<dbReference type="GeneID" id="3922189"/>